<organism evidence="1">
    <name type="scientific">bioreactor metagenome</name>
    <dbReference type="NCBI Taxonomy" id="1076179"/>
    <lineage>
        <taxon>unclassified sequences</taxon>
        <taxon>metagenomes</taxon>
        <taxon>ecological metagenomes</taxon>
    </lineage>
</organism>
<dbReference type="EMBL" id="VSSQ01002071">
    <property type="protein sequence ID" value="MPM13128.1"/>
    <property type="molecule type" value="Genomic_DNA"/>
</dbReference>
<protein>
    <submittedName>
        <fullName evidence="1">Uncharacterized protein</fullName>
    </submittedName>
</protein>
<proteinExistence type="predicted"/>
<comment type="caution">
    <text evidence="1">The sequence shown here is derived from an EMBL/GenBank/DDBJ whole genome shotgun (WGS) entry which is preliminary data.</text>
</comment>
<dbReference type="AlphaFoldDB" id="A0A644XBI3"/>
<accession>A0A644XBI3</accession>
<gene>
    <name evidence="1" type="ORF">SDC9_59483</name>
</gene>
<sequence length="370" mass="42034">MYKVAQVSDIDEEIKKLSQEMNDINIDSIPFDKWDYIVMFSVGIIESIVGLLVSSPKEGISKELSDKNSPYGSKLNELHKEWNHSNQPLDYQDPKFGGGDHRSRTFGHDLLAFPLALYMLTQGKFIDGYYDDGAYQTVMSALNQDGNEYAQMPFDQAVLAYLTHMGADFFSTKSIPVPGFGLLAHLPDRDVRKFVLDAYSEGFNLRHVMVQGLPVAITEIVIRLYCWLQSRTKDISSEAKKHKRDKMLLVCHTMALLVNTGKVVIMQDPTSINLPMLLRVISLTWSVVKQSSSLSHNAIAKVNISVVKTKLEELKTLIILDQAIFYSDQALCLFRSDISRYDKHFAENDANINKKFSDIRNKISEMHKLR</sequence>
<name>A0A644XBI3_9ZZZZ</name>
<evidence type="ECO:0000313" key="1">
    <source>
        <dbReference type="EMBL" id="MPM13128.1"/>
    </source>
</evidence>
<reference evidence="1" key="1">
    <citation type="submission" date="2019-08" db="EMBL/GenBank/DDBJ databases">
        <authorList>
            <person name="Kucharzyk K."/>
            <person name="Murdoch R.W."/>
            <person name="Higgins S."/>
            <person name="Loffler F."/>
        </authorList>
    </citation>
    <scope>NUCLEOTIDE SEQUENCE</scope>
</reference>